<dbReference type="InterPro" id="IPR003789">
    <property type="entry name" value="Asn/Gln_tRNA_amidoTrase-B-like"/>
</dbReference>
<accession>A0ABN4HYP1</accession>
<dbReference type="RefSeq" id="WP_053196127.1">
    <property type="nucleotide sequence ID" value="NZ_CP011409.1"/>
</dbReference>
<protein>
    <submittedName>
        <fullName evidence="1">Glutamyl-tRNA amidotransferase</fullName>
    </submittedName>
</protein>
<proteinExistence type="predicted"/>
<dbReference type="PANTHER" id="PTHR28055">
    <property type="entry name" value="ALTERED INHERITANCE OF MITOCHONDRIA PROTEIN 41, MITOCHONDRIAL"/>
    <property type="match status" value="1"/>
</dbReference>
<dbReference type="Gene3D" id="1.10.10.410">
    <property type="match status" value="1"/>
</dbReference>
<dbReference type="PANTHER" id="PTHR28055:SF1">
    <property type="entry name" value="ALTERED INHERITANCE OF MITOCHONDRIA PROTEIN 41, MITOCHONDRIAL"/>
    <property type="match status" value="1"/>
</dbReference>
<organism evidence="1 2">
    <name type="scientific">Herbaspirillum hiltneri N3</name>
    <dbReference type="NCBI Taxonomy" id="1262470"/>
    <lineage>
        <taxon>Bacteria</taxon>
        <taxon>Pseudomonadati</taxon>
        <taxon>Pseudomonadota</taxon>
        <taxon>Betaproteobacteria</taxon>
        <taxon>Burkholderiales</taxon>
        <taxon>Oxalobacteraceae</taxon>
        <taxon>Herbaspirillum</taxon>
    </lineage>
</organism>
<dbReference type="InterPro" id="IPR019004">
    <property type="entry name" value="YqeY/Aim41"/>
</dbReference>
<dbReference type="Pfam" id="PF09424">
    <property type="entry name" value="YqeY"/>
    <property type="match status" value="1"/>
</dbReference>
<reference evidence="2" key="1">
    <citation type="journal article" date="2015" name="Genome Announc.">
        <title>Complete Genome Sequence of Herbaspirillum hiltneri N3 (DSM 17495), Isolated from Surface-Sterilized Wheat Roots.</title>
        <authorList>
            <person name="Guizelini D."/>
            <person name="Saizaki P.M."/>
            <person name="Coimbra N.A."/>
            <person name="Weiss V.A."/>
            <person name="Faoro H."/>
            <person name="Sfeir M.Z."/>
            <person name="Baura V.A."/>
            <person name="Monteiro R.A."/>
            <person name="Chubatsu L.S."/>
            <person name="Souza E.M."/>
            <person name="Cruz L.M."/>
            <person name="Pedrosa F.O."/>
            <person name="Raittz R.T."/>
            <person name="Marchaukoski J.N."/>
            <person name="Steffens M.B."/>
        </authorList>
    </citation>
    <scope>NUCLEOTIDE SEQUENCE [LARGE SCALE GENOMIC DNA]</scope>
    <source>
        <strain evidence="2">N3</strain>
    </source>
</reference>
<dbReference type="SUPFAM" id="SSF89095">
    <property type="entry name" value="GatB/YqeY motif"/>
    <property type="match status" value="1"/>
</dbReference>
<gene>
    <name evidence="1" type="ORF">F506_07140</name>
</gene>
<dbReference type="InterPro" id="IPR023168">
    <property type="entry name" value="GatB_Yqey_C_2"/>
</dbReference>
<dbReference type="InterPro" id="IPR042184">
    <property type="entry name" value="YqeY/Aim41_N"/>
</dbReference>
<dbReference type="Gene3D" id="1.10.1510.10">
    <property type="entry name" value="Uncharacterised protein YqeY/AIM41 PF09424, N-terminal domain"/>
    <property type="match status" value="1"/>
</dbReference>
<name>A0ABN4HYP1_9BURK</name>
<sequence length="149" mass="15787">MGLKEQITEDMKAAMRAKEAARLGTIRLITAAMKQKEVDERVELDDAMVLAIIDKMVKQRKDSISQFEAGGRQDLADIEKAELAILTTYMPAGLSDDEIKAEVQAAVAATGAAGPQDMGKVMGVLKPKLAGRADMTAVSALVKAALTAA</sequence>
<evidence type="ECO:0000313" key="1">
    <source>
        <dbReference type="EMBL" id="AKZ62481.1"/>
    </source>
</evidence>
<dbReference type="EMBL" id="CP011409">
    <property type="protein sequence ID" value="AKZ62481.1"/>
    <property type="molecule type" value="Genomic_DNA"/>
</dbReference>
<dbReference type="Proteomes" id="UP000063429">
    <property type="component" value="Chromosome"/>
</dbReference>
<keyword evidence="2" id="KW-1185">Reference proteome</keyword>
<evidence type="ECO:0000313" key="2">
    <source>
        <dbReference type="Proteomes" id="UP000063429"/>
    </source>
</evidence>